<evidence type="ECO:0000313" key="12">
    <source>
        <dbReference type="Proteomes" id="UP000826513"/>
    </source>
</evidence>
<dbReference type="InterPro" id="IPR011977">
    <property type="entry name" value="Pept_M3B_clade3"/>
</dbReference>
<evidence type="ECO:0000313" key="10">
    <source>
        <dbReference type="EMBL" id="QYA07560.1"/>
    </source>
</evidence>
<dbReference type="GO" id="GO:0046872">
    <property type="term" value="F:metal ion binding"/>
    <property type="evidence" value="ECO:0007669"/>
    <property type="project" value="UniProtKB-UniRule"/>
</dbReference>
<dbReference type="InterPro" id="IPR042088">
    <property type="entry name" value="OligoPept_F_C"/>
</dbReference>
<evidence type="ECO:0000259" key="7">
    <source>
        <dbReference type="Pfam" id="PF01432"/>
    </source>
</evidence>
<dbReference type="AlphaFoldDB" id="A0A4D7DRV2"/>
<dbReference type="InterPro" id="IPR013647">
    <property type="entry name" value="OligopepF_N_dom"/>
</dbReference>
<keyword evidence="1 6" id="KW-0645">Protease</keyword>
<evidence type="ECO:0000259" key="8">
    <source>
        <dbReference type="Pfam" id="PF08439"/>
    </source>
</evidence>
<keyword evidence="4 6" id="KW-0862">Zinc</keyword>
<dbReference type="Gene3D" id="1.20.140.70">
    <property type="entry name" value="Oligopeptidase f, N-terminal domain"/>
    <property type="match status" value="1"/>
</dbReference>
<feature type="domain" description="Peptidase M3A/M3B catalytic" evidence="7">
    <location>
        <begin position="218"/>
        <end position="598"/>
    </location>
</feature>
<name>A0A4D7DRV2_9HYPH</name>
<dbReference type="SUPFAM" id="SSF55486">
    <property type="entry name" value="Metalloproteases ('zincins'), catalytic domain"/>
    <property type="match status" value="1"/>
</dbReference>
<accession>A0A4D7DRV2</accession>
<reference evidence="9 11" key="1">
    <citation type="submission" date="2019-04" db="EMBL/GenBank/DDBJ databases">
        <title>Complete genome sequence of Agrobacterium larrymoorei CFBP5473.</title>
        <authorList>
            <person name="Haryono M."/>
            <person name="Chou L."/>
            <person name="Lin Y.-C."/>
            <person name="Lai E.-M."/>
            <person name="Kuo C.-H."/>
        </authorList>
    </citation>
    <scope>NUCLEOTIDE SEQUENCE [LARGE SCALE GENOMIC DNA]</scope>
    <source>
        <strain evidence="9 11">CFBP5473</strain>
    </source>
</reference>
<keyword evidence="5 6" id="KW-0482">Metalloprotease</keyword>
<dbReference type="EMBL" id="CP072167">
    <property type="protein sequence ID" value="QYA07560.1"/>
    <property type="molecule type" value="Genomic_DNA"/>
</dbReference>
<feature type="domain" description="Oligopeptidase F N-terminal" evidence="8">
    <location>
        <begin position="134"/>
        <end position="203"/>
    </location>
</feature>
<comment type="cofactor">
    <cofactor evidence="6">
        <name>Zn(2+)</name>
        <dbReference type="ChEBI" id="CHEBI:29105"/>
    </cofactor>
    <text evidence="6">Binds 1 zinc ion.</text>
</comment>
<evidence type="ECO:0000313" key="9">
    <source>
        <dbReference type="EMBL" id="QCI97012.1"/>
    </source>
</evidence>
<comment type="similarity">
    <text evidence="6">Belongs to the peptidase M3 family.</text>
</comment>
<dbReference type="KEGG" id="alf:CFBP5473_03230"/>
<dbReference type="InterPro" id="IPR001567">
    <property type="entry name" value="Pept_M3A_M3B_dom"/>
</dbReference>
<organism evidence="9 11">
    <name type="scientific">Agrobacterium larrymoorei</name>
    <dbReference type="NCBI Taxonomy" id="160699"/>
    <lineage>
        <taxon>Bacteria</taxon>
        <taxon>Pseudomonadati</taxon>
        <taxon>Pseudomonadota</taxon>
        <taxon>Alphaproteobacteria</taxon>
        <taxon>Hyphomicrobiales</taxon>
        <taxon>Rhizobiaceae</taxon>
        <taxon>Rhizobium/Agrobacterium group</taxon>
        <taxon>Agrobacterium</taxon>
    </lineage>
</organism>
<dbReference type="PANTHER" id="PTHR11804:SF5">
    <property type="entry name" value="OLIGOENDOPEPTIDASE F"/>
    <property type="match status" value="1"/>
</dbReference>
<dbReference type="RefSeq" id="WP_027675573.1">
    <property type="nucleotide sequence ID" value="NZ_CP039691.1"/>
</dbReference>
<evidence type="ECO:0000313" key="11">
    <source>
        <dbReference type="Proteomes" id="UP000298545"/>
    </source>
</evidence>
<evidence type="ECO:0000256" key="4">
    <source>
        <dbReference type="ARBA" id="ARBA00022833"/>
    </source>
</evidence>
<reference evidence="10 12" key="2">
    <citation type="submission" date="2021-03" db="EMBL/GenBank/DDBJ databases">
        <title>Rapid diversification of plasmids in a genus of pathogenic and nitrogen fixing bacteria.</title>
        <authorList>
            <person name="Weisberg A.J."/>
            <person name="Miller M."/>
            <person name="Ream W."/>
            <person name="Grunwald N.J."/>
            <person name="Chang J.H."/>
        </authorList>
    </citation>
    <scope>NUCLEOTIDE SEQUENCE [LARGE SCALE GENOMIC DNA]</scope>
    <source>
        <strain evidence="10 12">AF3.44</strain>
    </source>
</reference>
<dbReference type="STRING" id="1367849.GCA_000518585_02830"/>
<dbReference type="PANTHER" id="PTHR11804">
    <property type="entry name" value="PROTEASE M3 THIMET OLIGOPEPTIDASE-RELATED"/>
    <property type="match status" value="1"/>
</dbReference>
<dbReference type="EMBL" id="CP039691">
    <property type="protein sequence ID" value="QCI97012.1"/>
    <property type="molecule type" value="Genomic_DNA"/>
</dbReference>
<proteinExistence type="inferred from homology"/>
<dbReference type="Pfam" id="PF08439">
    <property type="entry name" value="Peptidase_M3_N"/>
    <property type="match status" value="1"/>
</dbReference>
<dbReference type="NCBIfam" id="TIGR02290">
    <property type="entry name" value="M3_fam_3"/>
    <property type="match status" value="1"/>
</dbReference>
<dbReference type="GO" id="GO:0006518">
    <property type="term" value="P:peptide metabolic process"/>
    <property type="evidence" value="ECO:0007669"/>
    <property type="project" value="TreeGrafter"/>
</dbReference>
<dbReference type="OrthoDB" id="9766487at2"/>
<dbReference type="Pfam" id="PF01432">
    <property type="entry name" value="Peptidase_M3"/>
    <property type="match status" value="1"/>
</dbReference>
<dbReference type="Proteomes" id="UP000298545">
    <property type="component" value="Chromosome circular"/>
</dbReference>
<dbReference type="CDD" id="cd09610">
    <property type="entry name" value="M3B_PepF"/>
    <property type="match status" value="1"/>
</dbReference>
<evidence type="ECO:0000256" key="5">
    <source>
        <dbReference type="ARBA" id="ARBA00023049"/>
    </source>
</evidence>
<protein>
    <submittedName>
        <fullName evidence="9">M3 family oligoendopeptidase</fullName>
    </submittedName>
</protein>
<gene>
    <name evidence="9" type="ORF">CFBP5473_03230</name>
    <name evidence="10" type="ORF">J5285_02165</name>
</gene>
<evidence type="ECO:0000256" key="2">
    <source>
        <dbReference type="ARBA" id="ARBA00022723"/>
    </source>
</evidence>
<keyword evidence="2 6" id="KW-0479">Metal-binding</keyword>
<evidence type="ECO:0000256" key="1">
    <source>
        <dbReference type="ARBA" id="ARBA00022670"/>
    </source>
</evidence>
<dbReference type="GO" id="GO:0006508">
    <property type="term" value="P:proteolysis"/>
    <property type="evidence" value="ECO:0007669"/>
    <property type="project" value="UniProtKB-KW"/>
</dbReference>
<dbReference type="Gene3D" id="1.10.1370.20">
    <property type="entry name" value="Oligoendopeptidase f, C-terminal domain"/>
    <property type="match status" value="1"/>
</dbReference>
<keyword evidence="12" id="KW-1185">Reference proteome</keyword>
<dbReference type="InterPro" id="IPR045090">
    <property type="entry name" value="Pept_M3A_M3B"/>
</dbReference>
<dbReference type="Proteomes" id="UP000826513">
    <property type="component" value="Chromosome 1"/>
</dbReference>
<sequence>MTFTTSTSKPAFSPAEGASAALGDLPVWKLSDLYPSADSAEYKGDLQKADSQAQAFEAKWKGKLEAAAKLSGDAGIGAAVKDYEALDDILGRIGSFAGLTYFSDTSNPANGKLYGDAQAKLTDIASHLLFFPLELNRIEDALIEASIENDPLAAHYEPWLIDLRKDKPHQLDDQLEQLFLEKSMTSAAAFNRLFDETMTDLRFEIDGESLPLEPTLNMLQEPDPETRKKAAEALSATFKDNLRVFTLITNTLAKDKEIADRWRKFEDIADSRHLANRVEREVVDALAAAVRDAYPRLSHRYYQMKAKWLGMEQMNYWDRNAPLPDTSNAIIPWDEAKDTVLSAYGAFAPEMADIARRFFDEEWIDAPARPGKAPGAFAHPTVPSAHPYVLVNYLGKPRDVMTLAHELGHGVHQVLAGEQGALMCATPLTLAETASVFGEMLTFRKLLESTEDKRERKAMLARKVEDMINTVVRQIAFYEFERKVHTARKEGELTAEQIGELWLSVQSESLGPAIRISEGYETWWTYVPHFIHSPFYVYAYAFGDCLVNSLYAVYQNAEAGFQDKYFELLKAGGTKHHSELLKPFGLDATDPSFWSKGLSMIEGLIDELEALDQSGK</sequence>
<dbReference type="GO" id="GO:0004222">
    <property type="term" value="F:metalloendopeptidase activity"/>
    <property type="evidence" value="ECO:0007669"/>
    <property type="project" value="InterPro"/>
</dbReference>
<keyword evidence="3 6" id="KW-0378">Hydrolase</keyword>
<evidence type="ECO:0000256" key="3">
    <source>
        <dbReference type="ARBA" id="ARBA00022801"/>
    </source>
</evidence>
<evidence type="ECO:0000256" key="6">
    <source>
        <dbReference type="RuleBase" id="RU003435"/>
    </source>
</evidence>